<dbReference type="SUPFAM" id="SSF49599">
    <property type="entry name" value="TRAF domain-like"/>
    <property type="match status" value="1"/>
</dbReference>
<reference evidence="3 4" key="1">
    <citation type="submission" date="2018-10" db="EMBL/GenBank/DDBJ databases">
        <title>A high-quality apple genome assembly.</title>
        <authorList>
            <person name="Hu J."/>
        </authorList>
    </citation>
    <scope>NUCLEOTIDE SEQUENCE [LARGE SCALE GENOMIC DNA]</scope>
    <source>
        <strain evidence="4">cv. HFTH1</strain>
        <tissue evidence="3">Young leaf</tissue>
    </source>
</reference>
<dbReference type="InterPro" id="IPR008974">
    <property type="entry name" value="TRAF-like"/>
</dbReference>
<dbReference type="CDD" id="cd00121">
    <property type="entry name" value="MATH"/>
    <property type="match status" value="1"/>
</dbReference>
<dbReference type="SMART" id="SM00061">
    <property type="entry name" value="MATH"/>
    <property type="match status" value="1"/>
</dbReference>
<proteinExistence type="predicted"/>
<gene>
    <name evidence="3" type="ORF">DVH24_005195</name>
</gene>
<accession>A0A498IIG7</accession>
<organism evidence="3 4">
    <name type="scientific">Malus domestica</name>
    <name type="common">Apple</name>
    <name type="synonym">Pyrus malus</name>
    <dbReference type="NCBI Taxonomy" id="3750"/>
    <lineage>
        <taxon>Eukaryota</taxon>
        <taxon>Viridiplantae</taxon>
        <taxon>Streptophyta</taxon>
        <taxon>Embryophyta</taxon>
        <taxon>Tracheophyta</taxon>
        <taxon>Spermatophyta</taxon>
        <taxon>Magnoliopsida</taxon>
        <taxon>eudicotyledons</taxon>
        <taxon>Gunneridae</taxon>
        <taxon>Pentapetalae</taxon>
        <taxon>rosids</taxon>
        <taxon>fabids</taxon>
        <taxon>Rosales</taxon>
        <taxon>Rosaceae</taxon>
        <taxon>Amygdaloideae</taxon>
        <taxon>Maleae</taxon>
        <taxon>Malus</taxon>
    </lineage>
</organism>
<dbReference type="EMBL" id="RDQH01000338">
    <property type="protein sequence ID" value="RXH81281.1"/>
    <property type="molecule type" value="Genomic_DNA"/>
</dbReference>
<evidence type="ECO:0000313" key="3">
    <source>
        <dbReference type="EMBL" id="RXH81281.1"/>
    </source>
</evidence>
<feature type="domain" description="MATH" evidence="2">
    <location>
        <begin position="16"/>
        <end position="142"/>
    </location>
</feature>
<dbReference type="AlphaFoldDB" id="A0A498IIG7"/>
<name>A0A498IIG7_MALDO</name>
<evidence type="ECO:0000259" key="2">
    <source>
        <dbReference type="PROSITE" id="PS50144"/>
    </source>
</evidence>
<evidence type="ECO:0000313" key="4">
    <source>
        <dbReference type="Proteomes" id="UP000290289"/>
    </source>
</evidence>
<dbReference type="PANTHER" id="PTHR46236">
    <property type="entry name" value="TRAF-LIKE SUPERFAMILY PROTEIN"/>
    <property type="match status" value="1"/>
</dbReference>
<comment type="caution">
    <text evidence="3">The sequence shown here is derived from an EMBL/GenBank/DDBJ whole genome shotgun (WGS) entry which is preliminary data.</text>
</comment>
<sequence>MVFGVLVDAQLEDLTSMKFTWEIDNFTTLNTRNFYSDIFVAGGYKWRILIFPKGSNNVGWFSMYLDAADSGTLPDGWSRYFQLSLAVVNQIHSKDSVTKETHHQFCTTEIDLGFTCFMPLIELYDPSRGYLVNDTVFICLYV</sequence>
<dbReference type="FunFam" id="2.60.210.10:FF:000005">
    <property type="entry name" value="Ubiquitin carboxyl-terminal hydrolase 13"/>
    <property type="match status" value="1"/>
</dbReference>
<dbReference type="Gene3D" id="2.60.210.10">
    <property type="entry name" value="Apoptosis, Tumor Necrosis Factor Receptor Associated Protein 2, Chain A"/>
    <property type="match status" value="1"/>
</dbReference>
<dbReference type="PROSITE" id="PS50144">
    <property type="entry name" value="MATH"/>
    <property type="match status" value="1"/>
</dbReference>
<protein>
    <recommendedName>
        <fullName evidence="2">MATH domain-containing protein</fullName>
    </recommendedName>
</protein>
<dbReference type="InterPro" id="IPR050804">
    <property type="entry name" value="MCC"/>
</dbReference>
<dbReference type="Pfam" id="PF22486">
    <property type="entry name" value="MATH_2"/>
    <property type="match status" value="1"/>
</dbReference>
<evidence type="ECO:0000256" key="1">
    <source>
        <dbReference type="ARBA" id="ARBA00023054"/>
    </source>
</evidence>
<keyword evidence="1" id="KW-0175">Coiled coil</keyword>
<dbReference type="STRING" id="3750.A0A498IIG7"/>
<dbReference type="PANTHER" id="PTHR46236:SF35">
    <property type="entry name" value="MATH DOMAIN-CONTAINING PROTEIN"/>
    <property type="match status" value="1"/>
</dbReference>
<dbReference type="Proteomes" id="UP000290289">
    <property type="component" value="Chromosome 12"/>
</dbReference>
<dbReference type="InterPro" id="IPR002083">
    <property type="entry name" value="MATH/TRAF_dom"/>
</dbReference>
<keyword evidence="4" id="KW-1185">Reference proteome</keyword>